<dbReference type="Proteomes" id="UP000500767">
    <property type="component" value="Chromosome"/>
</dbReference>
<dbReference type="EMBL" id="CP053708">
    <property type="protein sequence ID" value="QKE90668.1"/>
    <property type="molecule type" value="Genomic_DNA"/>
</dbReference>
<feature type="transmembrane region" description="Helical" evidence="5">
    <location>
        <begin position="6"/>
        <end position="29"/>
    </location>
</feature>
<protein>
    <recommendedName>
        <fullName evidence="8">DoxX family protein</fullName>
    </recommendedName>
</protein>
<evidence type="ECO:0000313" key="7">
    <source>
        <dbReference type="Proteomes" id="UP000500767"/>
    </source>
</evidence>
<evidence type="ECO:0000256" key="2">
    <source>
        <dbReference type="ARBA" id="ARBA00022692"/>
    </source>
</evidence>
<feature type="transmembrane region" description="Helical" evidence="5">
    <location>
        <begin position="65"/>
        <end position="84"/>
    </location>
</feature>
<sequence length="112" mass="11713">MTIALFMNGITMLAFTGAGLANLFDVGGVEADFRRWGYPRGWRLLTAGLELLGAAALLLPSTRNIALVGLAALILAALATLLKMRERLSHLAPAVGFLGMILVDAALLHAGA</sequence>
<keyword evidence="2 5" id="KW-0812">Transmembrane</keyword>
<evidence type="ECO:0000256" key="4">
    <source>
        <dbReference type="ARBA" id="ARBA00023136"/>
    </source>
</evidence>
<gene>
    <name evidence="6" type="ORF">HN018_12050</name>
</gene>
<dbReference type="KEGG" id="lck:HN018_12050"/>
<accession>A0A6M8HQN8</accession>
<keyword evidence="7" id="KW-1185">Reference proteome</keyword>
<dbReference type="InterPro" id="IPR032808">
    <property type="entry name" value="DoxX"/>
</dbReference>
<proteinExistence type="predicted"/>
<feature type="transmembrane region" description="Helical" evidence="5">
    <location>
        <begin position="91"/>
        <end position="110"/>
    </location>
</feature>
<keyword evidence="4 5" id="KW-0472">Membrane</keyword>
<evidence type="ECO:0000256" key="1">
    <source>
        <dbReference type="ARBA" id="ARBA00004141"/>
    </source>
</evidence>
<evidence type="ECO:0000256" key="5">
    <source>
        <dbReference type="SAM" id="Phobius"/>
    </source>
</evidence>
<organism evidence="6 7">
    <name type="scientific">Lichenicola cladoniae</name>
    <dbReference type="NCBI Taxonomy" id="1484109"/>
    <lineage>
        <taxon>Bacteria</taxon>
        <taxon>Pseudomonadati</taxon>
        <taxon>Pseudomonadota</taxon>
        <taxon>Alphaproteobacteria</taxon>
        <taxon>Acetobacterales</taxon>
        <taxon>Acetobacteraceae</taxon>
        <taxon>Lichenicola</taxon>
    </lineage>
</organism>
<dbReference type="Pfam" id="PF13564">
    <property type="entry name" value="DoxX_2"/>
    <property type="match status" value="1"/>
</dbReference>
<dbReference type="RefSeq" id="WP_171835619.1">
    <property type="nucleotide sequence ID" value="NZ_CP053708.1"/>
</dbReference>
<evidence type="ECO:0000256" key="3">
    <source>
        <dbReference type="ARBA" id="ARBA00022989"/>
    </source>
</evidence>
<reference evidence="6 7" key="1">
    <citation type="journal article" date="2014" name="World J. Microbiol. Biotechnol.">
        <title>Biodiversity and physiological characteristics of Antarctic and Arctic lichens-associated bacteria.</title>
        <authorList>
            <person name="Lee Y.M."/>
            <person name="Kim E.H."/>
            <person name="Lee H.K."/>
            <person name="Hong S.G."/>
        </authorList>
    </citation>
    <scope>NUCLEOTIDE SEQUENCE [LARGE SCALE GENOMIC DNA]</scope>
    <source>
        <strain evidence="6 7">PAMC 26569</strain>
    </source>
</reference>
<evidence type="ECO:0008006" key="8">
    <source>
        <dbReference type="Google" id="ProtNLM"/>
    </source>
</evidence>
<evidence type="ECO:0000313" key="6">
    <source>
        <dbReference type="EMBL" id="QKE90668.1"/>
    </source>
</evidence>
<keyword evidence="3 5" id="KW-1133">Transmembrane helix</keyword>
<dbReference type="AlphaFoldDB" id="A0A6M8HQN8"/>
<comment type="subcellular location">
    <subcellularLocation>
        <location evidence="1">Membrane</location>
        <topology evidence="1">Multi-pass membrane protein</topology>
    </subcellularLocation>
</comment>
<dbReference type="GO" id="GO:0016020">
    <property type="term" value="C:membrane"/>
    <property type="evidence" value="ECO:0007669"/>
    <property type="project" value="UniProtKB-SubCell"/>
</dbReference>
<name>A0A6M8HQN8_9PROT</name>